<keyword evidence="2" id="KW-0067">ATP-binding</keyword>
<dbReference type="PANTHER" id="PTHR30580">
    <property type="entry name" value="PRIMOSOMAL PROTEIN N"/>
    <property type="match status" value="1"/>
</dbReference>
<reference evidence="5" key="1">
    <citation type="submission" date="2020-05" db="EMBL/GenBank/DDBJ databases">
        <authorList>
            <person name="Chiriac C."/>
            <person name="Salcher M."/>
            <person name="Ghai R."/>
            <person name="Kavagutti S V."/>
        </authorList>
    </citation>
    <scope>NUCLEOTIDE SEQUENCE</scope>
</reference>
<evidence type="ECO:0000256" key="1">
    <source>
        <dbReference type="ARBA" id="ARBA00022741"/>
    </source>
</evidence>
<evidence type="ECO:0000256" key="3">
    <source>
        <dbReference type="ARBA" id="ARBA00023125"/>
    </source>
</evidence>
<dbReference type="EMBL" id="CAEZUI010000012">
    <property type="protein sequence ID" value="CAB4589628.1"/>
    <property type="molecule type" value="Genomic_DNA"/>
</dbReference>
<evidence type="ECO:0000259" key="4">
    <source>
        <dbReference type="Pfam" id="PF17764"/>
    </source>
</evidence>
<dbReference type="InterPro" id="IPR042115">
    <property type="entry name" value="PriA_3primeBD_sf"/>
</dbReference>
<dbReference type="InterPro" id="IPR041222">
    <property type="entry name" value="PriA_3primeBD"/>
</dbReference>
<dbReference type="GO" id="GO:0006270">
    <property type="term" value="P:DNA replication initiation"/>
    <property type="evidence" value="ECO:0007669"/>
    <property type="project" value="TreeGrafter"/>
</dbReference>
<dbReference type="GO" id="GO:0003677">
    <property type="term" value="F:DNA binding"/>
    <property type="evidence" value="ECO:0007669"/>
    <property type="project" value="UniProtKB-KW"/>
</dbReference>
<organism evidence="5">
    <name type="scientific">freshwater metagenome</name>
    <dbReference type="NCBI Taxonomy" id="449393"/>
    <lineage>
        <taxon>unclassified sequences</taxon>
        <taxon>metagenomes</taxon>
        <taxon>ecological metagenomes</taxon>
    </lineage>
</organism>
<dbReference type="AlphaFoldDB" id="A0A6J6FYG0"/>
<name>A0A6J6FYG0_9ZZZZ</name>
<gene>
    <name evidence="5" type="ORF">UFOPK1807_00196</name>
</gene>
<dbReference type="GO" id="GO:0043138">
    <property type="term" value="F:3'-5' DNA helicase activity"/>
    <property type="evidence" value="ECO:0007669"/>
    <property type="project" value="TreeGrafter"/>
</dbReference>
<dbReference type="InterPro" id="IPR027417">
    <property type="entry name" value="P-loop_NTPase"/>
</dbReference>
<protein>
    <submittedName>
        <fullName evidence="5">Unannotated protein</fullName>
    </submittedName>
</protein>
<dbReference type="GO" id="GO:0005524">
    <property type="term" value="F:ATP binding"/>
    <property type="evidence" value="ECO:0007669"/>
    <property type="project" value="UniProtKB-KW"/>
</dbReference>
<keyword evidence="3" id="KW-0238">DNA-binding</keyword>
<dbReference type="GO" id="GO:0006310">
    <property type="term" value="P:DNA recombination"/>
    <property type="evidence" value="ECO:0007669"/>
    <property type="project" value="TreeGrafter"/>
</dbReference>
<accession>A0A6J6FYG0</accession>
<proteinExistence type="predicted"/>
<dbReference type="Pfam" id="PF17764">
    <property type="entry name" value="PriA_3primeBD"/>
    <property type="match status" value="1"/>
</dbReference>
<dbReference type="PANTHER" id="PTHR30580:SF0">
    <property type="entry name" value="PRIMOSOMAL PROTEIN N"/>
    <property type="match status" value="1"/>
</dbReference>
<dbReference type="GO" id="GO:0006302">
    <property type="term" value="P:double-strand break repair"/>
    <property type="evidence" value="ECO:0007669"/>
    <property type="project" value="TreeGrafter"/>
</dbReference>
<feature type="domain" description="Primosomal protein N' 3' DNA-binding" evidence="4">
    <location>
        <begin position="32"/>
        <end position="126"/>
    </location>
</feature>
<evidence type="ECO:0000256" key="2">
    <source>
        <dbReference type="ARBA" id="ARBA00022840"/>
    </source>
</evidence>
<keyword evidence="1" id="KW-0547">Nucleotide-binding</keyword>
<sequence length="624" mass="67791">MSGKNLRLKSEVAARTVVAPIGDDCLATVWVDNSLPHLDHTFSYLVPGNLDEQVKVGSLVLVPFNGQELSALVIARSSAEGVSNLKSISSHPAPLPLVSQEIISLIGAVAKRYAAHPYDIIRSAVPPRVAAVDKEFEEAELMSPSAARGVKTYLQLPPARNRSLLIAQKIAAAADEGGVLAIFPDSGELEAVKTQLISLGISPNVLDSELSKSERYRSFMQIKSKASTIVLGTRSAIFAPVANLRNLLIYNEGSQHYYEQRSPGWNAREVALMRSTIERFNLIFIGFAPSLEVALLIERGDIELKRVKAKVVVHSISASFGELLPSRAIPIVRKALLKSAVLMVVPLKGYAQAIRCSHCKSVSRCLCGGAHEKRSLASPIVCNHCNEVSNNWKCAWCSNPTPALLSRGIERHLHDVASLFPNTPVRFSTSDHPITTANPGEIVLATPGMAPECAGGYQLVVILEGNRFLSQPDLRAEERVRELYFSTASLITPSGEFMCVQDSGHSITSALASWSFTPLISAELEQRKSLSLPPYMRSVVLGSSKDEVSRLKSALLKAQEESRIPRESKVLGPIIDGESASLILTAPSADADLLVETIHEFIRRRSAAKKKLPSLRIDPYSLTH</sequence>
<evidence type="ECO:0000313" key="5">
    <source>
        <dbReference type="EMBL" id="CAB4589628.1"/>
    </source>
</evidence>
<dbReference type="Gene3D" id="3.40.1440.60">
    <property type="entry name" value="PriA, 3(prime) DNA-binding domain"/>
    <property type="match status" value="1"/>
</dbReference>
<dbReference type="Gene3D" id="3.40.50.300">
    <property type="entry name" value="P-loop containing nucleotide triphosphate hydrolases"/>
    <property type="match status" value="1"/>
</dbReference>